<proteinExistence type="predicted"/>
<feature type="compositionally biased region" description="Basic residues" evidence="1">
    <location>
        <begin position="328"/>
        <end position="339"/>
    </location>
</feature>
<protein>
    <submittedName>
        <fullName evidence="2">Uncharacterized protein</fullName>
    </submittedName>
</protein>
<dbReference type="SUPFAM" id="SSF52374">
    <property type="entry name" value="Nucleotidylyl transferase"/>
    <property type="match status" value="1"/>
</dbReference>
<reference evidence="2" key="1">
    <citation type="journal article" date="2020" name="Nature">
        <title>Giant virus diversity and host interactions through global metagenomics.</title>
        <authorList>
            <person name="Schulz F."/>
            <person name="Roux S."/>
            <person name="Paez-Espino D."/>
            <person name="Jungbluth S."/>
            <person name="Walsh D.A."/>
            <person name="Denef V.J."/>
            <person name="McMahon K.D."/>
            <person name="Konstantinidis K.T."/>
            <person name="Eloe-Fadrosh E.A."/>
            <person name="Kyrpides N.C."/>
            <person name="Woyke T."/>
        </authorList>
    </citation>
    <scope>NUCLEOTIDE SEQUENCE</scope>
    <source>
        <strain evidence="2">GVMAG-M-3300010160-4</strain>
    </source>
</reference>
<dbReference type="EMBL" id="MN739128">
    <property type="protein sequence ID" value="QHS90120.1"/>
    <property type="molecule type" value="Genomic_DNA"/>
</dbReference>
<feature type="compositionally biased region" description="Polar residues" evidence="1">
    <location>
        <begin position="10"/>
        <end position="26"/>
    </location>
</feature>
<dbReference type="InterPro" id="IPR014729">
    <property type="entry name" value="Rossmann-like_a/b/a_fold"/>
</dbReference>
<feature type="region of interest" description="Disordered" evidence="1">
    <location>
        <begin position="324"/>
        <end position="383"/>
    </location>
</feature>
<name>A0A6C0BDJ8_9ZZZZ</name>
<feature type="compositionally biased region" description="Basic residues" evidence="1">
    <location>
        <begin position="349"/>
        <end position="383"/>
    </location>
</feature>
<dbReference type="Gene3D" id="3.40.50.620">
    <property type="entry name" value="HUPs"/>
    <property type="match status" value="1"/>
</dbReference>
<dbReference type="AlphaFoldDB" id="A0A6C0BDJ8"/>
<feature type="region of interest" description="Disordered" evidence="1">
    <location>
        <begin position="1"/>
        <end position="36"/>
    </location>
</feature>
<sequence length="383" mass="43726">MSYPDKFNLESGSESDSDNIYSQPNPYSHLKQDEKEEADKKINDFDDYIKNLFDVYLQSLGDENINEDSYTADEIELENREGQDEANFFYFIGRLNPPHEGHIFALKELVSKAMSKGSTALILLGSGPSQKDGDKRTFDNPIPFGLKKEFIEQQFKSIRPVEPVEGTNYVIKEMTTPHGDLARYIGESLKSKNVSDIKEIKIKHFAGGKDDDASKLKSILDYAEKVAKNENPNSNVLATVEVIEPQQNESGLKPMSATQVRNDAYKTYLDSSGYNGWLKQYKDFYGPMAQQIYEEILNPIYELRRRGISDEEIQNLTREYIETGKLPKTSKKAAKKRGGTRSGGTRSGGTKRRQKNSKRKRNKTLHHSKKKLRKNKLTKRKSR</sequence>
<evidence type="ECO:0000256" key="1">
    <source>
        <dbReference type="SAM" id="MobiDB-lite"/>
    </source>
</evidence>
<accession>A0A6C0BDJ8</accession>
<evidence type="ECO:0000313" key="2">
    <source>
        <dbReference type="EMBL" id="QHS90120.1"/>
    </source>
</evidence>
<organism evidence="2">
    <name type="scientific">viral metagenome</name>
    <dbReference type="NCBI Taxonomy" id="1070528"/>
    <lineage>
        <taxon>unclassified sequences</taxon>
        <taxon>metagenomes</taxon>
        <taxon>organismal metagenomes</taxon>
    </lineage>
</organism>